<gene>
    <name evidence="2" type="ORF">LKD23_12760</name>
</gene>
<evidence type="ECO:0000313" key="2">
    <source>
        <dbReference type="EMBL" id="MCC2200597.1"/>
    </source>
</evidence>
<dbReference type="Proteomes" id="UP001430637">
    <property type="component" value="Unassembled WGS sequence"/>
</dbReference>
<dbReference type="SUPFAM" id="SSF53041">
    <property type="entry name" value="Resolvase-like"/>
    <property type="match status" value="1"/>
</dbReference>
<proteinExistence type="predicted"/>
<reference evidence="2" key="1">
    <citation type="submission" date="2021-10" db="EMBL/GenBank/DDBJ databases">
        <title>Anaerobic single-cell dispensing facilitates the cultivation of human gut bacteria.</title>
        <authorList>
            <person name="Afrizal A."/>
        </authorList>
    </citation>
    <scope>NUCLEOTIDE SEQUENCE</scope>
    <source>
        <strain evidence="2">CLA-AA-H233</strain>
    </source>
</reference>
<dbReference type="PROSITE" id="PS51736">
    <property type="entry name" value="RECOMBINASES_3"/>
    <property type="match status" value="1"/>
</dbReference>
<dbReference type="InterPro" id="IPR036162">
    <property type="entry name" value="Resolvase-like_N_sf"/>
</dbReference>
<comment type="caution">
    <text evidence="2">The sequence shown here is derived from an EMBL/GenBank/DDBJ whole genome shotgun (WGS) entry which is preliminary data.</text>
</comment>
<name>A0ABS8FCU7_9FIRM</name>
<sequence>MTAVIYARYSSDNQREESIEGQIRECTAYAEKNGITIVKH</sequence>
<evidence type="ECO:0000313" key="3">
    <source>
        <dbReference type="Proteomes" id="UP001430637"/>
    </source>
</evidence>
<dbReference type="InterPro" id="IPR006119">
    <property type="entry name" value="Resolv_N"/>
</dbReference>
<feature type="domain" description="Resolvase/invertase-type recombinase catalytic" evidence="1">
    <location>
        <begin position="2"/>
        <end position="40"/>
    </location>
</feature>
<keyword evidence="3" id="KW-1185">Reference proteome</keyword>
<dbReference type="Gene3D" id="3.40.50.1390">
    <property type="entry name" value="Resolvase, N-terminal catalytic domain"/>
    <property type="match status" value="1"/>
</dbReference>
<evidence type="ECO:0000259" key="1">
    <source>
        <dbReference type="PROSITE" id="PS51736"/>
    </source>
</evidence>
<organism evidence="2 3">
    <name type="scientific">Faecalibacterium butyricigenerans</name>
    <dbReference type="NCBI Taxonomy" id="1851427"/>
    <lineage>
        <taxon>Bacteria</taxon>
        <taxon>Bacillati</taxon>
        <taxon>Bacillota</taxon>
        <taxon>Clostridia</taxon>
        <taxon>Eubacteriales</taxon>
        <taxon>Oscillospiraceae</taxon>
        <taxon>Faecalibacterium</taxon>
    </lineage>
</organism>
<dbReference type="RefSeq" id="WP_227621944.1">
    <property type="nucleotide sequence ID" value="NZ_JAJEQL010000066.1"/>
</dbReference>
<protein>
    <submittedName>
        <fullName evidence="2">Recombinase family protein</fullName>
    </submittedName>
</protein>
<feature type="non-terminal residue" evidence="2">
    <location>
        <position position="40"/>
    </location>
</feature>
<dbReference type="Pfam" id="PF00239">
    <property type="entry name" value="Resolvase"/>
    <property type="match status" value="1"/>
</dbReference>
<dbReference type="EMBL" id="JAJEQL010000066">
    <property type="protein sequence ID" value="MCC2200597.1"/>
    <property type="molecule type" value="Genomic_DNA"/>
</dbReference>
<accession>A0ABS8FCU7</accession>